<dbReference type="EMBL" id="JANIIK010000112">
    <property type="protein sequence ID" value="KAJ3592973.1"/>
    <property type="molecule type" value="Genomic_DNA"/>
</dbReference>
<dbReference type="GO" id="GO:0030424">
    <property type="term" value="C:axon"/>
    <property type="evidence" value="ECO:0007669"/>
    <property type="project" value="TreeGrafter"/>
</dbReference>
<dbReference type="GO" id="GO:0070593">
    <property type="term" value="P:dendrite self-avoidance"/>
    <property type="evidence" value="ECO:0007669"/>
    <property type="project" value="TreeGrafter"/>
</dbReference>
<sequence>MFQAIRAVRCDGELLFTLEPSDIVAVQEQPLILHCQVDGIPPVTTQWRRSGLLLLRAGDLRHATLANGSLLIGHFQKTKPDGSSDEGDYECMAQNPFGLVVSRKARIQAAIAVSVTPSETKAGSGLLIPGQCEAGVPLGSHQASRLAVMIPPAHKGSLRQSSYLCGLRDQGLPNLISEIVCDAIVISDTIVDVIVISEMGCDVIVISDTICYIIVISEISHDVIVISEIGCDVIVISDTICDVIVISEIGRDVIVISEIGRDVIVISDTICDVIVISEIGRDVIVISDTICDVIVISEIGCDVIVISDTICDVIVMVLSFTGNIHVMLS</sequence>
<proteinExistence type="inferred from homology"/>
<keyword evidence="3" id="KW-1015">Disulfide bond</keyword>
<dbReference type="InterPro" id="IPR036179">
    <property type="entry name" value="Ig-like_dom_sf"/>
</dbReference>
<keyword evidence="7" id="KW-1185">Reference proteome</keyword>
<keyword evidence="4" id="KW-0393">Immunoglobulin domain</keyword>
<dbReference type="SUPFAM" id="SSF48726">
    <property type="entry name" value="Immunoglobulin"/>
    <property type="match status" value="1"/>
</dbReference>
<organism evidence="6 7">
    <name type="scientific">Muraenolepis orangiensis</name>
    <name type="common">Patagonian moray cod</name>
    <dbReference type="NCBI Taxonomy" id="630683"/>
    <lineage>
        <taxon>Eukaryota</taxon>
        <taxon>Metazoa</taxon>
        <taxon>Chordata</taxon>
        <taxon>Craniata</taxon>
        <taxon>Vertebrata</taxon>
        <taxon>Euteleostomi</taxon>
        <taxon>Actinopterygii</taxon>
        <taxon>Neopterygii</taxon>
        <taxon>Teleostei</taxon>
        <taxon>Neoteleostei</taxon>
        <taxon>Acanthomorphata</taxon>
        <taxon>Zeiogadaria</taxon>
        <taxon>Gadariae</taxon>
        <taxon>Gadiformes</taxon>
        <taxon>Muraenolepidoidei</taxon>
        <taxon>Muraenolepididae</taxon>
        <taxon>Muraenolepis</taxon>
    </lineage>
</organism>
<comment type="similarity">
    <text evidence="1">Belongs to the immunoglobulin superfamily. DCC family.</text>
</comment>
<evidence type="ECO:0000256" key="4">
    <source>
        <dbReference type="ARBA" id="ARBA00023319"/>
    </source>
</evidence>
<evidence type="ECO:0000259" key="5">
    <source>
        <dbReference type="PROSITE" id="PS50835"/>
    </source>
</evidence>
<keyword evidence="2" id="KW-0677">Repeat</keyword>
<reference evidence="6" key="1">
    <citation type="submission" date="2022-07" db="EMBL/GenBank/DDBJ databases">
        <title>Chromosome-level genome of Muraenolepis orangiensis.</title>
        <authorList>
            <person name="Kim J."/>
        </authorList>
    </citation>
    <scope>NUCLEOTIDE SEQUENCE</scope>
    <source>
        <strain evidence="6">KU_S4_2022</strain>
        <tissue evidence="6">Muscle</tissue>
    </source>
</reference>
<dbReference type="Proteomes" id="UP001148018">
    <property type="component" value="Unassembled WGS sequence"/>
</dbReference>
<dbReference type="PANTHER" id="PTHR10075:SF100">
    <property type="entry name" value="FASCICLIN-2"/>
    <property type="match status" value="1"/>
</dbReference>
<dbReference type="InterPro" id="IPR003598">
    <property type="entry name" value="Ig_sub2"/>
</dbReference>
<accession>A0A9Q0DRA7</accession>
<evidence type="ECO:0000256" key="2">
    <source>
        <dbReference type="ARBA" id="ARBA00022737"/>
    </source>
</evidence>
<dbReference type="GO" id="GO:0098632">
    <property type="term" value="F:cell-cell adhesion mediator activity"/>
    <property type="evidence" value="ECO:0007669"/>
    <property type="project" value="TreeGrafter"/>
</dbReference>
<protein>
    <recommendedName>
        <fullName evidence="5">Ig-like domain-containing protein</fullName>
    </recommendedName>
</protein>
<dbReference type="Pfam" id="PF13927">
    <property type="entry name" value="Ig_3"/>
    <property type="match status" value="1"/>
</dbReference>
<dbReference type="GO" id="GO:0007156">
    <property type="term" value="P:homophilic cell adhesion via plasma membrane adhesion molecules"/>
    <property type="evidence" value="ECO:0007669"/>
    <property type="project" value="TreeGrafter"/>
</dbReference>
<dbReference type="AlphaFoldDB" id="A0A9Q0DRA7"/>
<dbReference type="PROSITE" id="PS50835">
    <property type="entry name" value="IG_LIKE"/>
    <property type="match status" value="1"/>
</dbReference>
<dbReference type="GO" id="GO:0005886">
    <property type="term" value="C:plasma membrane"/>
    <property type="evidence" value="ECO:0007669"/>
    <property type="project" value="TreeGrafter"/>
</dbReference>
<dbReference type="Gene3D" id="2.60.40.10">
    <property type="entry name" value="Immunoglobulins"/>
    <property type="match status" value="1"/>
</dbReference>
<dbReference type="GO" id="GO:0007411">
    <property type="term" value="P:axon guidance"/>
    <property type="evidence" value="ECO:0007669"/>
    <property type="project" value="TreeGrafter"/>
</dbReference>
<dbReference type="FunFam" id="2.60.40.10:FF:000189">
    <property type="entry name" value="Neogenin isoform 3"/>
    <property type="match status" value="1"/>
</dbReference>
<evidence type="ECO:0000313" key="6">
    <source>
        <dbReference type="EMBL" id="KAJ3592973.1"/>
    </source>
</evidence>
<feature type="domain" description="Ig-like" evidence="5">
    <location>
        <begin position="13"/>
        <end position="108"/>
    </location>
</feature>
<dbReference type="PANTHER" id="PTHR10075">
    <property type="entry name" value="BASIGIN RELATED"/>
    <property type="match status" value="1"/>
</dbReference>
<dbReference type="InterPro" id="IPR013783">
    <property type="entry name" value="Ig-like_fold"/>
</dbReference>
<evidence type="ECO:0000256" key="1">
    <source>
        <dbReference type="ARBA" id="ARBA00009588"/>
    </source>
</evidence>
<comment type="caution">
    <text evidence="6">The sequence shown here is derived from an EMBL/GenBank/DDBJ whole genome shotgun (WGS) entry which is preliminary data.</text>
</comment>
<gene>
    <name evidence="6" type="ORF">NHX12_005311</name>
</gene>
<evidence type="ECO:0000256" key="3">
    <source>
        <dbReference type="ARBA" id="ARBA00023157"/>
    </source>
</evidence>
<name>A0A9Q0DRA7_9TELE</name>
<dbReference type="OrthoDB" id="438268at2759"/>
<dbReference type="SMART" id="SM00408">
    <property type="entry name" value="IGc2"/>
    <property type="match status" value="1"/>
</dbReference>
<evidence type="ECO:0000313" key="7">
    <source>
        <dbReference type="Proteomes" id="UP001148018"/>
    </source>
</evidence>
<dbReference type="InterPro" id="IPR007110">
    <property type="entry name" value="Ig-like_dom"/>
</dbReference>